<accession>A0A3M2LYR0</accession>
<organism evidence="2 3">
    <name type="scientific">Actinomadura harenae</name>
    <dbReference type="NCBI Taxonomy" id="2483351"/>
    <lineage>
        <taxon>Bacteria</taxon>
        <taxon>Bacillati</taxon>
        <taxon>Actinomycetota</taxon>
        <taxon>Actinomycetes</taxon>
        <taxon>Streptosporangiales</taxon>
        <taxon>Thermomonosporaceae</taxon>
        <taxon>Actinomadura</taxon>
    </lineage>
</organism>
<reference evidence="2 3" key="1">
    <citation type="submission" date="2018-10" db="EMBL/GenBank/DDBJ databases">
        <title>Isolation from soil.</title>
        <authorList>
            <person name="Hu J."/>
        </authorList>
    </citation>
    <scope>NUCLEOTIDE SEQUENCE [LARGE SCALE GENOMIC DNA]</scope>
    <source>
        <strain evidence="2 3">NEAU-Ht49</strain>
    </source>
</reference>
<protein>
    <submittedName>
        <fullName evidence="2">Uncharacterized protein</fullName>
    </submittedName>
</protein>
<evidence type="ECO:0000313" key="3">
    <source>
        <dbReference type="Proteomes" id="UP000282674"/>
    </source>
</evidence>
<evidence type="ECO:0000256" key="1">
    <source>
        <dbReference type="SAM" id="MobiDB-lite"/>
    </source>
</evidence>
<sequence>MMAPDIESLPRVLAPGRARPPNAPPADDADLALLLITTWALRSGRSLRPVPVHALTIEELETFWADDQLTDDGLASGAHRRGDHGP</sequence>
<keyword evidence="3" id="KW-1185">Reference proteome</keyword>
<feature type="region of interest" description="Disordered" evidence="1">
    <location>
        <begin position="1"/>
        <end position="27"/>
    </location>
</feature>
<evidence type="ECO:0000313" key="2">
    <source>
        <dbReference type="EMBL" id="RMI42070.1"/>
    </source>
</evidence>
<comment type="caution">
    <text evidence="2">The sequence shown here is derived from an EMBL/GenBank/DDBJ whole genome shotgun (WGS) entry which is preliminary data.</text>
</comment>
<dbReference type="AlphaFoldDB" id="A0A3M2LYR0"/>
<dbReference type="Proteomes" id="UP000282674">
    <property type="component" value="Unassembled WGS sequence"/>
</dbReference>
<gene>
    <name evidence="2" type="ORF">EBO15_20670</name>
</gene>
<dbReference type="EMBL" id="RFFG01000036">
    <property type="protein sequence ID" value="RMI42070.1"/>
    <property type="molecule type" value="Genomic_DNA"/>
</dbReference>
<proteinExistence type="predicted"/>
<name>A0A3M2LYR0_9ACTN</name>